<evidence type="ECO:0000313" key="2">
    <source>
        <dbReference type="Proteomes" id="UP001605036"/>
    </source>
</evidence>
<sequence length="80" mass="8845">MILASSRTNRSLLEDFHKYGTVIGCHSNYPSKQHPAMAEQELVATWTKSHTSGSLTDFHSASFFIDENGALGYKTVKPEA</sequence>
<accession>A0ABD1YWW4</accession>
<dbReference type="Proteomes" id="UP001605036">
    <property type="component" value="Unassembled WGS sequence"/>
</dbReference>
<gene>
    <name evidence="1" type="ORF">R1flu_006745</name>
</gene>
<dbReference type="AlphaFoldDB" id="A0ABD1YWW4"/>
<name>A0ABD1YWW4_9MARC</name>
<organism evidence="1 2">
    <name type="scientific">Riccia fluitans</name>
    <dbReference type="NCBI Taxonomy" id="41844"/>
    <lineage>
        <taxon>Eukaryota</taxon>
        <taxon>Viridiplantae</taxon>
        <taxon>Streptophyta</taxon>
        <taxon>Embryophyta</taxon>
        <taxon>Marchantiophyta</taxon>
        <taxon>Marchantiopsida</taxon>
        <taxon>Marchantiidae</taxon>
        <taxon>Marchantiales</taxon>
        <taxon>Ricciaceae</taxon>
        <taxon>Riccia</taxon>
    </lineage>
</organism>
<proteinExistence type="predicted"/>
<evidence type="ECO:0000313" key="1">
    <source>
        <dbReference type="EMBL" id="KAL2635266.1"/>
    </source>
</evidence>
<reference evidence="1 2" key="1">
    <citation type="submission" date="2024-09" db="EMBL/GenBank/DDBJ databases">
        <title>Chromosome-scale assembly of Riccia fluitans.</title>
        <authorList>
            <person name="Paukszto L."/>
            <person name="Sawicki J."/>
            <person name="Karawczyk K."/>
            <person name="Piernik-Szablinska J."/>
            <person name="Szczecinska M."/>
            <person name="Mazdziarz M."/>
        </authorList>
    </citation>
    <scope>NUCLEOTIDE SEQUENCE [LARGE SCALE GENOMIC DNA]</scope>
    <source>
        <strain evidence="1">Rf_01</strain>
        <tissue evidence="1">Aerial parts of the thallus</tissue>
    </source>
</reference>
<comment type="caution">
    <text evidence="1">The sequence shown here is derived from an EMBL/GenBank/DDBJ whole genome shotgun (WGS) entry which is preliminary data.</text>
</comment>
<evidence type="ECO:0008006" key="3">
    <source>
        <dbReference type="Google" id="ProtNLM"/>
    </source>
</evidence>
<keyword evidence="2" id="KW-1185">Reference proteome</keyword>
<protein>
    <recommendedName>
        <fullName evidence="3">Alkyl hydroperoxide reductase subunit C/ Thiol specific antioxidant domain-containing protein</fullName>
    </recommendedName>
</protein>
<dbReference type="EMBL" id="JBHFFA010000003">
    <property type="protein sequence ID" value="KAL2635266.1"/>
    <property type="molecule type" value="Genomic_DNA"/>
</dbReference>